<proteinExistence type="predicted"/>
<dbReference type="EMBL" id="BGZK01000172">
    <property type="protein sequence ID" value="GBP25795.1"/>
    <property type="molecule type" value="Genomic_DNA"/>
</dbReference>
<dbReference type="OrthoDB" id="411823at2759"/>
<feature type="region of interest" description="Disordered" evidence="1">
    <location>
        <begin position="97"/>
        <end position="119"/>
    </location>
</feature>
<gene>
    <name evidence="2" type="ORF">EVAR_94814_1</name>
</gene>
<organism evidence="2 3">
    <name type="scientific">Eumeta variegata</name>
    <name type="common">Bagworm moth</name>
    <name type="synonym">Eumeta japonica</name>
    <dbReference type="NCBI Taxonomy" id="151549"/>
    <lineage>
        <taxon>Eukaryota</taxon>
        <taxon>Metazoa</taxon>
        <taxon>Ecdysozoa</taxon>
        <taxon>Arthropoda</taxon>
        <taxon>Hexapoda</taxon>
        <taxon>Insecta</taxon>
        <taxon>Pterygota</taxon>
        <taxon>Neoptera</taxon>
        <taxon>Endopterygota</taxon>
        <taxon>Lepidoptera</taxon>
        <taxon>Glossata</taxon>
        <taxon>Ditrysia</taxon>
        <taxon>Tineoidea</taxon>
        <taxon>Psychidae</taxon>
        <taxon>Oiketicinae</taxon>
        <taxon>Eumeta</taxon>
    </lineage>
</organism>
<evidence type="ECO:0000256" key="1">
    <source>
        <dbReference type="SAM" id="MobiDB-lite"/>
    </source>
</evidence>
<sequence length="229" mass="25198">MIKRQLPPAPGYSLILQPQLRLDRTQQYLPIRGSRSRVNLNLSSRCGPHEIRREKGDMVLDAMTRSLLHGLSGGGGCAAKTDTVGEKRSLRKKGLCANSGSERMSEMRETSVQTSSPGAPFSLMHAKKVIRAASLEEWQKQYAKGSTGCAARFEDYDTFHREGVALETGIDARIDCEAALPENYGQRNKKRINVNPSGRVSSERIKPEGSSVPGTLTEISTCRTILLRP</sequence>
<accession>A0A4C1UHB1</accession>
<protein>
    <submittedName>
        <fullName evidence="2">Uncharacterized protein</fullName>
    </submittedName>
</protein>
<name>A0A4C1UHB1_EUMVA</name>
<feature type="region of interest" description="Disordered" evidence="1">
    <location>
        <begin position="194"/>
        <end position="213"/>
    </location>
</feature>
<comment type="caution">
    <text evidence="2">The sequence shown here is derived from an EMBL/GenBank/DDBJ whole genome shotgun (WGS) entry which is preliminary data.</text>
</comment>
<dbReference type="Proteomes" id="UP000299102">
    <property type="component" value="Unassembled WGS sequence"/>
</dbReference>
<reference evidence="2 3" key="1">
    <citation type="journal article" date="2019" name="Commun. Biol.">
        <title>The bagworm genome reveals a unique fibroin gene that provides high tensile strength.</title>
        <authorList>
            <person name="Kono N."/>
            <person name="Nakamura H."/>
            <person name="Ohtoshi R."/>
            <person name="Tomita M."/>
            <person name="Numata K."/>
            <person name="Arakawa K."/>
        </authorList>
    </citation>
    <scope>NUCLEOTIDE SEQUENCE [LARGE SCALE GENOMIC DNA]</scope>
</reference>
<evidence type="ECO:0000313" key="2">
    <source>
        <dbReference type="EMBL" id="GBP25795.1"/>
    </source>
</evidence>
<keyword evidence="3" id="KW-1185">Reference proteome</keyword>
<dbReference type="AlphaFoldDB" id="A0A4C1UHB1"/>
<evidence type="ECO:0000313" key="3">
    <source>
        <dbReference type="Proteomes" id="UP000299102"/>
    </source>
</evidence>